<evidence type="ECO:0000313" key="3">
    <source>
        <dbReference type="Proteomes" id="UP000000560"/>
    </source>
</evidence>
<dbReference type="Gene3D" id="2.60.120.10">
    <property type="entry name" value="Jelly Rolls"/>
    <property type="match status" value="1"/>
</dbReference>
<dbReference type="RefSeq" id="XP_050468089.1">
    <property type="nucleotide sequence ID" value="XM_050612137.1"/>
</dbReference>
<keyword evidence="3" id="KW-1185">Reference proteome</keyword>
<dbReference type="GeneID" id="74896774"/>
<dbReference type="HOGENOM" id="CLU_2386135_0_0_1"/>
<organism evidence="2 3">
    <name type="scientific">Emericella nidulans (strain FGSC A4 / ATCC 38163 / CBS 112.46 / NRRL 194 / M139)</name>
    <name type="common">Aspergillus nidulans</name>
    <dbReference type="NCBI Taxonomy" id="227321"/>
    <lineage>
        <taxon>Eukaryota</taxon>
        <taxon>Fungi</taxon>
        <taxon>Dikarya</taxon>
        <taxon>Ascomycota</taxon>
        <taxon>Pezizomycotina</taxon>
        <taxon>Eurotiomycetes</taxon>
        <taxon>Eurotiomycetidae</taxon>
        <taxon>Eurotiales</taxon>
        <taxon>Aspergillaceae</taxon>
        <taxon>Aspergillus</taxon>
        <taxon>Aspergillus subgen. Nidulantes</taxon>
    </lineage>
</organism>
<dbReference type="SUPFAM" id="SSF51182">
    <property type="entry name" value="RmlC-like cupins"/>
    <property type="match status" value="1"/>
</dbReference>
<dbReference type="InterPro" id="IPR014710">
    <property type="entry name" value="RmlC-like_jellyroll"/>
</dbReference>
<gene>
    <name evidence="2" type="ORF">ANIA_11086</name>
</gene>
<dbReference type="Proteomes" id="UP000000560">
    <property type="component" value="Chromosome V"/>
</dbReference>
<proteinExistence type="predicted"/>
<reference evidence="3" key="1">
    <citation type="journal article" date="2005" name="Nature">
        <title>Sequencing of Aspergillus nidulans and comparative analysis with A. fumigatus and A. oryzae.</title>
        <authorList>
            <person name="Galagan J.E."/>
            <person name="Calvo S.E."/>
            <person name="Cuomo C."/>
            <person name="Ma L.J."/>
            <person name="Wortman J.R."/>
            <person name="Batzoglou S."/>
            <person name="Lee S.I."/>
            <person name="Basturkmen M."/>
            <person name="Spevak C.C."/>
            <person name="Clutterbuck J."/>
            <person name="Kapitonov V."/>
            <person name="Jurka J."/>
            <person name="Scazzocchio C."/>
            <person name="Farman M."/>
            <person name="Butler J."/>
            <person name="Purcell S."/>
            <person name="Harris S."/>
            <person name="Braus G.H."/>
            <person name="Draht O."/>
            <person name="Busch S."/>
            <person name="D'Enfert C."/>
            <person name="Bouchier C."/>
            <person name="Goldman G.H."/>
            <person name="Bell-Pedersen D."/>
            <person name="Griffiths-Jones S."/>
            <person name="Doonan J.H."/>
            <person name="Yu J."/>
            <person name="Vienken K."/>
            <person name="Pain A."/>
            <person name="Freitag M."/>
            <person name="Selker E.U."/>
            <person name="Archer D.B."/>
            <person name="Penalva M.A."/>
            <person name="Oakley B.R."/>
            <person name="Momany M."/>
            <person name="Tanaka T."/>
            <person name="Kumagai T."/>
            <person name="Asai K."/>
            <person name="Machida M."/>
            <person name="Nierman W.C."/>
            <person name="Denning D.W."/>
            <person name="Caddick M."/>
            <person name="Hynes M."/>
            <person name="Paoletti M."/>
            <person name="Fischer R."/>
            <person name="Miller B."/>
            <person name="Dyer P."/>
            <person name="Sachs M.S."/>
            <person name="Osmani S.A."/>
            <person name="Birren B.W."/>
        </authorList>
    </citation>
    <scope>NUCLEOTIDE SEQUENCE [LARGE SCALE GENOMIC DNA]</scope>
    <source>
        <strain evidence="3">FGSC A4 / ATCC 38163 / CBS 112.46 / NRRL 194 / M139</strain>
    </source>
</reference>
<dbReference type="EMBL" id="BN001305">
    <property type="protein sequence ID" value="CBF80522.1"/>
    <property type="molecule type" value="Genomic_DNA"/>
</dbReference>
<accession>C8VED1</accession>
<dbReference type="AlphaFoldDB" id="C8VED1"/>
<dbReference type="VEuPathDB" id="FungiDB:AN11086"/>
<dbReference type="InterPro" id="IPR011051">
    <property type="entry name" value="RmlC_Cupin_sf"/>
</dbReference>
<evidence type="ECO:0000256" key="1">
    <source>
        <dbReference type="SAM" id="MobiDB-lite"/>
    </source>
</evidence>
<dbReference type="KEGG" id="ani:ANIA_11086"/>
<dbReference type="PANTHER" id="PTHR43698:SF1">
    <property type="entry name" value="BLL4564 PROTEIN"/>
    <property type="match status" value="1"/>
</dbReference>
<name>C8VED1_EMENI</name>
<dbReference type="OrthoDB" id="2096797at2759"/>
<dbReference type="STRING" id="227321.C8VED1"/>
<reference evidence="3" key="2">
    <citation type="journal article" date="2009" name="Fungal Genet. Biol.">
        <title>The 2008 update of the Aspergillus nidulans genome annotation: a community effort.</title>
        <authorList>
            <person name="Wortman J.R."/>
            <person name="Gilsenan J.M."/>
            <person name="Joardar V."/>
            <person name="Deegan J."/>
            <person name="Clutterbuck J."/>
            <person name="Andersen M.R."/>
            <person name="Archer D."/>
            <person name="Bencina M."/>
            <person name="Braus G."/>
            <person name="Coutinho P."/>
            <person name="von Dohren H."/>
            <person name="Doonan J."/>
            <person name="Driessen A.J."/>
            <person name="Durek P."/>
            <person name="Espeso E."/>
            <person name="Fekete E."/>
            <person name="Flipphi M."/>
            <person name="Estrada C.G."/>
            <person name="Geysens S."/>
            <person name="Goldman G."/>
            <person name="de Groot P.W."/>
            <person name="Hansen K."/>
            <person name="Harris S.D."/>
            <person name="Heinekamp T."/>
            <person name="Helmstaedt K."/>
            <person name="Henrissat B."/>
            <person name="Hofmann G."/>
            <person name="Homan T."/>
            <person name="Horio T."/>
            <person name="Horiuchi H."/>
            <person name="James S."/>
            <person name="Jones M."/>
            <person name="Karaffa L."/>
            <person name="Karanyi Z."/>
            <person name="Kato M."/>
            <person name="Keller N."/>
            <person name="Kelly D.E."/>
            <person name="Kiel J.A."/>
            <person name="Kim J.M."/>
            <person name="van der Klei I.J."/>
            <person name="Klis F.M."/>
            <person name="Kovalchuk A."/>
            <person name="Krasevec N."/>
            <person name="Kubicek C.P."/>
            <person name="Liu B."/>
            <person name="Maccabe A."/>
            <person name="Meyer V."/>
            <person name="Mirabito P."/>
            <person name="Miskei M."/>
            <person name="Mos M."/>
            <person name="Mullins J."/>
            <person name="Nelson D.R."/>
            <person name="Nielsen J."/>
            <person name="Oakley B.R."/>
            <person name="Osmani S.A."/>
            <person name="Pakula T."/>
            <person name="Paszewski A."/>
            <person name="Paulsen I."/>
            <person name="Pilsyk S."/>
            <person name="Pocsi I."/>
            <person name="Punt P.J."/>
            <person name="Ram A.F."/>
            <person name="Ren Q."/>
            <person name="Robellet X."/>
            <person name="Robson G."/>
            <person name="Seiboth B."/>
            <person name="van Solingen P."/>
            <person name="Specht T."/>
            <person name="Sun J."/>
            <person name="Taheri-Talesh N."/>
            <person name="Takeshita N."/>
            <person name="Ussery D."/>
            <person name="vanKuyk P.A."/>
            <person name="Visser H."/>
            <person name="van de Vondervoort P.J."/>
            <person name="de Vries R.P."/>
            <person name="Walton J."/>
            <person name="Xiang X."/>
            <person name="Xiong Y."/>
            <person name="Zeng A.P."/>
            <person name="Brandt B.W."/>
            <person name="Cornell M.J."/>
            <person name="van den Hondel C.A."/>
            <person name="Visser J."/>
            <person name="Oliver S.G."/>
            <person name="Turner G."/>
        </authorList>
    </citation>
    <scope>GENOME REANNOTATION</scope>
    <source>
        <strain evidence="3">FGSC A4 / ATCC 38163 / CBS 112.46 / NRRL 194 / M139</strain>
    </source>
</reference>
<sequence length="94" mass="10555">MLYKTRNRSLKLLPSTTTEPDLSAPSELEFSGNVYLELIHRDPKVATANVTFAPCARIHWHTHEEGQVIKVTTGNGWICDKGKKPRRIKAGDVI</sequence>
<dbReference type="PANTHER" id="PTHR43698">
    <property type="entry name" value="RIBD C-TERMINAL DOMAIN CONTAINING PROTEIN"/>
    <property type="match status" value="1"/>
</dbReference>
<feature type="region of interest" description="Disordered" evidence="1">
    <location>
        <begin position="1"/>
        <end position="24"/>
    </location>
</feature>
<evidence type="ECO:0000313" key="2">
    <source>
        <dbReference type="EMBL" id="CBF80522.1"/>
    </source>
</evidence>
<protein>
    <recommendedName>
        <fullName evidence="4">Cupin 2 conserved barrel domain-containing protein</fullName>
    </recommendedName>
</protein>
<dbReference type="InParanoid" id="C8VED1"/>
<evidence type="ECO:0008006" key="4">
    <source>
        <dbReference type="Google" id="ProtNLM"/>
    </source>
</evidence>